<feature type="region of interest" description="Disordered" evidence="3">
    <location>
        <begin position="1453"/>
        <end position="1483"/>
    </location>
</feature>
<evidence type="ECO:0000313" key="8">
    <source>
        <dbReference type="Proteomes" id="UP000648187"/>
    </source>
</evidence>
<feature type="domain" description="SCP" evidence="6">
    <location>
        <begin position="58"/>
        <end position="221"/>
    </location>
</feature>
<comment type="subcellular location">
    <subcellularLocation>
        <location evidence="1">Secreted</location>
    </subcellularLocation>
</comment>
<dbReference type="InterPro" id="IPR014044">
    <property type="entry name" value="CAP_dom"/>
</dbReference>
<dbReference type="SUPFAM" id="SSF55797">
    <property type="entry name" value="PR-1-like"/>
    <property type="match status" value="7"/>
</dbReference>
<feature type="domain" description="SCP" evidence="6">
    <location>
        <begin position="614"/>
        <end position="777"/>
    </location>
</feature>
<feature type="region of interest" description="Disordered" evidence="3">
    <location>
        <begin position="462"/>
        <end position="507"/>
    </location>
</feature>
<organism evidence="7 8">
    <name type="scientific">Spodoptera exigua</name>
    <name type="common">Beet armyworm</name>
    <name type="synonym">Noctua fulgens</name>
    <dbReference type="NCBI Taxonomy" id="7107"/>
    <lineage>
        <taxon>Eukaryota</taxon>
        <taxon>Metazoa</taxon>
        <taxon>Ecdysozoa</taxon>
        <taxon>Arthropoda</taxon>
        <taxon>Hexapoda</taxon>
        <taxon>Insecta</taxon>
        <taxon>Pterygota</taxon>
        <taxon>Neoptera</taxon>
        <taxon>Endopterygota</taxon>
        <taxon>Lepidoptera</taxon>
        <taxon>Glossata</taxon>
        <taxon>Ditrysia</taxon>
        <taxon>Noctuoidea</taxon>
        <taxon>Noctuidae</taxon>
        <taxon>Amphipyrinae</taxon>
        <taxon>Spodoptera</taxon>
    </lineage>
</organism>
<dbReference type="CDD" id="cd05380">
    <property type="entry name" value="CAP_euk"/>
    <property type="match status" value="7"/>
</dbReference>
<feature type="domain" description="SCP" evidence="6">
    <location>
        <begin position="891"/>
        <end position="1054"/>
    </location>
</feature>
<dbReference type="Proteomes" id="UP000648187">
    <property type="component" value="Unassembled WGS sequence"/>
</dbReference>
<comment type="caution">
    <text evidence="7">The sequence shown here is derived from an EMBL/GenBank/DDBJ whole genome shotgun (WGS) entry which is preliminary data.</text>
</comment>
<feature type="domain" description="SCP" evidence="6">
    <location>
        <begin position="2263"/>
        <end position="2427"/>
    </location>
</feature>
<sequence length="2552" mass="287907">MLGVVVVLSGVLALAAASSVNYCGARMCGNTNAHTFCQFPEGPSPNCVGYIEAKLGPDEKTRLLERLNNRRNEAAGGLRGFPPAGNMLKLRWVDELAREAQRWADQCRPPRPIEEHDACRNLYSLTVGQCVASVVGEAPGLRVESMVDIWYIQSMLYKGNVTFYMPPSNGGKYYGDFAQIIWAKSYMVGCGRSRFMTPWQGRLRSVERLVCNIAPFGPQPTRPLWAPASPTAACPYRSAQSSTWPNLSTNNDSTVAYEPQVITTQNHSIVQNTSTATENTTAPLQTETTTEVTTVNQTKSELSWIAGPEIYNIEDLANFIEKTENVKLIEEILKKEKDIYDFHDKNELIETASRDEKVLLNDTQVLNFTGVSEVPSNAVDYEDLSFTGVYEEDKVVYNKIHGSLSDSNSDRVTVVDPKVMEDITYLYPASSKIYFDDVLSSTSVNKLDDANTSDTETVQQLEEALEHSEHDLEQKKEKQGKVRRDLRDSSDTEQATPRVNKVISSTESKGGNPLYSLLQFMPSLSDSPKDYSSTASRAIPSLVIVLALKLIVYRDKMLGVVVVLSGVLALTAARSVNYCGARMCGNTDNHTFCQYPEGPSDKCEGYLYARLGSNEKKRILDRINGFRRDAAAGIMKGFPPAANMMKMHWVEELAREAQRWADQCRPPQPVEERDTCRDLYSITVGQCVASVMGTRKVRVEEFVDIWYIQSVSYAHSVRYYVPPSKGGKYYGDFAQMIWSKSYMVGCGRSRFMAPWKGRLQRVERLVCNIAPAGPQLTHSLWIPGPPAHACPYPSHPSQISMFFCDYLGKKKGNHPVISLIKLIPSMADYNLENYPEDFKRAMAAQANTACRAMSSIATVLYTFIPVSYFLYIKKGPSAKCEGYIGSKLGSQEKRRILARFNSLRADAAFGVIMGYPPATNMLKMHWVEELARLAQRWADQCRPPKPIEEHDTCRDLYSVKVGQCVASVVGQRPTRVEQMLDIWYLQNLIYNSSVDNYVPPRNDSGYYGDFAQIFWAKSYMVGCARSRFLAPWKGRLERVERLVCNIAPAGPQVSRSIWTPGPPGSSCPPRAQLSYTTRGLCDYSESVREMQEALYRKERELSNKGKHRRKKVRRGMPNFWDEEPTTRGYKRFLTTQSKSVNPFMAIIKLIPSMADYPENTPMEVIAANTASHNKIKCRKLHVYHDGMLGVVVVLSGVLALAAASSVNYCGARMCGNTDEHTFCQYPKGPSAKCVAYKDARLRTHEKTRIVARLNSRRNEAASGALLGFPPAGNMLKMVWVEELAREAQRWADQCLPPRPIEEHDTCHSLTVGQCVASVVGDTQVQVEQMVDIWYIQSTFYNNSITSYVPPSNSSKYYGDFAQILWAKSNLVGCGRSRFKTPWQGELRNVERLVCNIAPVGPKPKHRLWVPAVPAFLCPYGSSQSLTWHHLCEYPETVGELQETLLRNERVLSRKKGKRRKALHRIRRSKRDKKSRHHTESQSRETANFDPFSFRYSSGTSVAPSLVIVFALCFVVLVLFGVLSLVATSSVNYCGARMCGNKNTHTYCQYPKGPSPKCVGYENVKLRSREKLRILKRLNSGRNKAAAGGLPGFPPAGNMMKLHWVEELARLAQRWADQCRPPNPIEEHDTCRDLYSLTVGQCVASVISDRPVRVDLMIDVWNRQSKYYNHSITSYVPPSNGSRYYGDFAQLYWAKSYMVGCAHSQFQEGPSPKCVGYVEAKLSIKEKARLLDRLNSRRNVAAIGGMRGFPAAGNMLKLRWVEELAREAQRWADQCRPPQPVEEHDTCHSLTVGQCVASVVGESPGLQVESMVDIWYIQSMLYKGNVSNYVPPTNDSRYYGDFAQIIWANSYMVGCARSRFMTLWQGRLRSVERLVCNIAPFGPQPTRPLWTPAAPTTACPYRSVRSSVWSGLCDYQRKQNEIVALDPSTTLEEHILLNTILEIEENGTLNYFGSIDEIYITKLAIATLANTLTTKARSNSKQRREVIDFVDLIEFHFNDSTIAFVPQVLFTQDYRLLQNIQLSNTTVPLQSEMIVNTATTPQIENRSSSIGINSTINKKYSTIIDEKTENVKAITEIPKKERNNHSDYTIVTSNYTTSKDLLRATEGPNATNVQKVSNSTSISEHSNTTGVSEASSTTDDYEYHTFTAETIRQLQEALNSIEYNMEPKSEKQRKVRRELHRNRKEDGRLRKYWRRSRDERRFQANKMLGVVVVLSSVLILAAGSSVNYCGARMCGNTNAHTFCQYPEGPSPKCIGFIKARLNTVEKTRVLARLNSHRNVAAGGGIRGFPPARNMLKMRWVEELAREAQRWADQCRPPRQVEEHDACRDLYSLQVGQCVASVVGQEPLTRVETMVDAWYVQSMLYKGNVTYYVPPRKDGKYYGDFAQTLWAKSYMVGCARSRFMTHWHGRLQSVERLVCNIAPYGPQATRPLWRPGAPTSSCPPRSMQSLVWLRLCDYTETVRELQEALDRIEHDLDPTSYKRKERRDLRDDTLNELEATSREYAETPSNESESVDHIVNILKRIPSWAKTTDERMNGASRVAPSLAIFLALRL</sequence>
<feature type="domain" description="SCP" evidence="6">
    <location>
        <begin position="1568"/>
        <end position="1719"/>
    </location>
</feature>
<feature type="chain" id="PRO_5032790982" description="SCP domain-containing protein" evidence="5">
    <location>
        <begin position="18"/>
        <end position="2552"/>
    </location>
</feature>
<evidence type="ECO:0000256" key="4">
    <source>
        <dbReference type="SAM" id="Phobius"/>
    </source>
</evidence>
<feature type="compositionally biased region" description="Polar residues" evidence="3">
    <location>
        <begin position="2107"/>
        <end position="2135"/>
    </location>
</feature>
<dbReference type="EMBL" id="JACKWZ010000533">
    <property type="protein sequence ID" value="KAF9406885.1"/>
    <property type="molecule type" value="Genomic_DNA"/>
</dbReference>
<feature type="domain" description="SCP" evidence="6">
    <location>
        <begin position="1724"/>
        <end position="1885"/>
    </location>
</feature>
<feature type="transmembrane region" description="Helical" evidence="4">
    <location>
        <begin position="1505"/>
        <end position="1527"/>
    </location>
</feature>
<evidence type="ECO:0000256" key="2">
    <source>
        <dbReference type="ARBA" id="ARBA00022525"/>
    </source>
</evidence>
<dbReference type="SMART" id="SM00198">
    <property type="entry name" value="SCP"/>
    <property type="match status" value="7"/>
</dbReference>
<proteinExistence type="predicted"/>
<dbReference type="Gene3D" id="3.40.33.10">
    <property type="entry name" value="CAP"/>
    <property type="match status" value="7"/>
</dbReference>
<dbReference type="InterPro" id="IPR035940">
    <property type="entry name" value="CAP_sf"/>
</dbReference>
<dbReference type="InterPro" id="IPR002413">
    <property type="entry name" value="V5_allergen-like"/>
</dbReference>
<feature type="compositionally biased region" description="Basic and acidic residues" evidence="3">
    <location>
        <begin position="464"/>
        <end position="490"/>
    </location>
</feature>
<reference evidence="7" key="1">
    <citation type="submission" date="2020-08" db="EMBL/GenBank/DDBJ databases">
        <title>Spodoptera exigua strain:BAW_Kor-Di-RS1 Genome sequencing and assembly.</title>
        <authorList>
            <person name="Kim J."/>
            <person name="Nam H.Y."/>
            <person name="Kwon M."/>
            <person name="Choi J.H."/>
            <person name="Cho S.R."/>
            <person name="Kim G.-H."/>
        </authorList>
    </citation>
    <scope>NUCLEOTIDE SEQUENCE</scope>
    <source>
        <strain evidence="7">BAW_Kor-Di-RS1</strain>
        <tissue evidence="7">Whole-body</tissue>
    </source>
</reference>
<keyword evidence="5" id="KW-0732">Signal</keyword>
<protein>
    <recommendedName>
        <fullName evidence="6">SCP domain-containing protein</fullName>
    </recommendedName>
</protein>
<gene>
    <name evidence="7" type="ORF">HW555_012903</name>
</gene>
<feature type="compositionally biased region" description="Polar residues" evidence="3">
    <location>
        <begin position="492"/>
        <end position="507"/>
    </location>
</feature>
<evidence type="ECO:0000259" key="6">
    <source>
        <dbReference type="SMART" id="SM00198"/>
    </source>
</evidence>
<dbReference type="GO" id="GO:0005576">
    <property type="term" value="C:extracellular region"/>
    <property type="evidence" value="ECO:0007669"/>
    <property type="project" value="UniProtKB-SubCell"/>
</dbReference>
<keyword evidence="2" id="KW-0964">Secreted</keyword>
<evidence type="ECO:0000313" key="7">
    <source>
        <dbReference type="EMBL" id="KAF9406885.1"/>
    </source>
</evidence>
<dbReference type="PRINTS" id="PR00838">
    <property type="entry name" value="V5ALLERGEN"/>
</dbReference>
<dbReference type="InterPro" id="IPR001283">
    <property type="entry name" value="CRISP-related"/>
</dbReference>
<feature type="transmembrane region" description="Helical" evidence="4">
    <location>
        <begin position="1182"/>
        <end position="1203"/>
    </location>
</feature>
<keyword evidence="4" id="KW-1133">Transmembrane helix</keyword>
<evidence type="ECO:0000256" key="3">
    <source>
        <dbReference type="SAM" id="MobiDB-lite"/>
    </source>
</evidence>
<evidence type="ECO:0000256" key="1">
    <source>
        <dbReference type="ARBA" id="ARBA00004613"/>
    </source>
</evidence>
<dbReference type="Pfam" id="PF00188">
    <property type="entry name" value="CAP"/>
    <property type="match status" value="7"/>
</dbReference>
<name>A0A835L0A2_SPOEX</name>
<keyword evidence="8" id="KW-1185">Reference proteome</keyword>
<accession>A0A835L0A2</accession>
<keyword evidence="4" id="KW-0472">Membrane</keyword>
<dbReference type="PANTHER" id="PTHR10334">
    <property type="entry name" value="CYSTEINE-RICH SECRETORY PROTEIN-RELATED"/>
    <property type="match status" value="1"/>
</dbReference>
<feature type="region of interest" description="Disordered" evidence="3">
    <location>
        <begin position="2106"/>
        <end position="2135"/>
    </location>
</feature>
<evidence type="ECO:0000256" key="5">
    <source>
        <dbReference type="SAM" id="SignalP"/>
    </source>
</evidence>
<feature type="domain" description="SCP" evidence="6">
    <location>
        <begin position="1244"/>
        <end position="1404"/>
    </location>
</feature>
<keyword evidence="4" id="KW-0812">Transmembrane</keyword>
<feature type="compositionally biased region" description="Basic residues" evidence="3">
    <location>
        <begin position="1453"/>
        <end position="1476"/>
    </location>
</feature>
<feature type="signal peptide" evidence="5">
    <location>
        <begin position="1"/>
        <end position="17"/>
    </location>
</feature>